<evidence type="ECO:0000256" key="1">
    <source>
        <dbReference type="ARBA" id="ARBA00006429"/>
    </source>
</evidence>
<evidence type="ECO:0000256" key="4">
    <source>
        <dbReference type="ARBA" id="ARBA00022801"/>
    </source>
</evidence>
<keyword evidence="2" id="KW-0540">Nuclease</keyword>
<dbReference type="NCBIfam" id="TIGR04183">
    <property type="entry name" value="Por_Secre_tail"/>
    <property type="match status" value="1"/>
</dbReference>
<gene>
    <name evidence="7" type="ORF">IP98_00200</name>
</gene>
<feature type="domain" description="Secretion system C-terminal sorting" evidence="6">
    <location>
        <begin position="604"/>
        <end position="671"/>
    </location>
</feature>
<proteinExistence type="inferred from homology"/>
<keyword evidence="8" id="KW-1185">Reference proteome</keyword>
<dbReference type="InterPro" id="IPR007346">
    <property type="entry name" value="Endonuclease-I"/>
</dbReference>
<evidence type="ECO:0000256" key="3">
    <source>
        <dbReference type="ARBA" id="ARBA00022729"/>
    </source>
</evidence>
<dbReference type="Pfam" id="PF04231">
    <property type="entry name" value="Endonuclease_1"/>
    <property type="match status" value="1"/>
</dbReference>
<dbReference type="STRING" id="1341154.FCR2A7T_25420"/>
<dbReference type="InterPro" id="IPR026444">
    <property type="entry name" value="Secre_tail"/>
</dbReference>
<dbReference type="PANTHER" id="PTHR33607">
    <property type="entry name" value="ENDONUCLEASE-1"/>
    <property type="match status" value="1"/>
</dbReference>
<dbReference type="AlphaFoldDB" id="A0A562M5K8"/>
<protein>
    <submittedName>
        <fullName evidence="7">Putative secreted protein (Por secretion system target)</fullName>
    </submittedName>
</protein>
<comment type="caution">
    <text evidence="7">The sequence shown here is derived from an EMBL/GenBank/DDBJ whole genome shotgun (WGS) entry which is preliminary data.</text>
</comment>
<feature type="chain" id="PRO_5021752654" evidence="5">
    <location>
        <begin position="27"/>
        <end position="672"/>
    </location>
</feature>
<evidence type="ECO:0000256" key="5">
    <source>
        <dbReference type="SAM" id="SignalP"/>
    </source>
</evidence>
<feature type="signal peptide" evidence="5">
    <location>
        <begin position="1"/>
        <end position="26"/>
    </location>
</feature>
<accession>A0A562M5K8</accession>
<comment type="similarity">
    <text evidence="1">Belongs to the EndA/NucM nuclease family.</text>
</comment>
<evidence type="ECO:0000256" key="2">
    <source>
        <dbReference type="ARBA" id="ARBA00022722"/>
    </source>
</evidence>
<dbReference type="SUPFAM" id="SSF54060">
    <property type="entry name" value="His-Me finger endonucleases"/>
    <property type="match status" value="1"/>
</dbReference>
<dbReference type="GO" id="GO:0004518">
    <property type="term" value="F:nuclease activity"/>
    <property type="evidence" value="ECO:0007669"/>
    <property type="project" value="UniProtKB-KW"/>
</dbReference>
<dbReference type="Proteomes" id="UP000319848">
    <property type="component" value="Unassembled WGS sequence"/>
</dbReference>
<reference evidence="7 8" key="1">
    <citation type="journal article" date="2015" name="Stand. Genomic Sci.">
        <title>Genomic Encyclopedia of Bacterial and Archaeal Type Strains, Phase III: the genomes of soil and plant-associated and newly described type strains.</title>
        <authorList>
            <person name="Whitman W.B."/>
            <person name="Woyke T."/>
            <person name="Klenk H.P."/>
            <person name="Zhou Y."/>
            <person name="Lilburn T.G."/>
            <person name="Beck B.J."/>
            <person name="De Vos P."/>
            <person name="Vandamme P."/>
            <person name="Eisen J.A."/>
            <person name="Garrity G."/>
            <person name="Hugenholtz P."/>
            <person name="Kyrpides N.C."/>
        </authorList>
    </citation>
    <scope>NUCLEOTIDE SEQUENCE [LARGE SCALE GENOMIC DNA]</scope>
    <source>
        <strain evidence="7 8">CGMCC 1.7270</strain>
    </source>
</reference>
<evidence type="ECO:0000259" key="6">
    <source>
        <dbReference type="Pfam" id="PF18962"/>
    </source>
</evidence>
<keyword evidence="3 5" id="KW-0732">Signal</keyword>
<dbReference type="Pfam" id="PF18962">
    <property type="entry name" value="Por_Secre_tail"/>
    <property type="match status" value="1"/>
</dbReference>
<sequence length="672" mass="72288">MPQILAEMMKKLLILCIALLSNASFGQVVINELDADTPSTDVKEFIELKSATPNFALDGYVVVFFNGSTNGLSNISYYAVDLDGLVTDGNGNILLGNLQVSPSPSFIIPQATIQNGPDAVAIYLGDATDFPLNTPATATNLVDALVYHIGGTTTATTLMTALGETVSYNENVNGLKDTQSIQRKADGTYEVKAPTPRANNDGTGIIYNGIATTFSATPPFTEGQSVTVTFTTDTNVTSDLNLSFTMNNGTFTSADFTGNTNVTITTGTNTVSTVIQFTDDLVNDGDETLMLTIGAVPAEYIILNNNITARVNDINFIVSPWGTPLNPTYGVVTSTAPAGYYSSLEGLSGAALKQAVQNIIANPGVHLHSYADIWEILRTADQNPLNSNQVWCMYIEQPMAKVDQQQGSSIVGKWNREHIFCQSRGGFTVAPGDSADGISVWNSTSASTTSDGVSDAHHIRAENGQENSSRNNKNYGPIASATVYAGPVGTQGSWRGDVARAVFYMAVRFNALNVVNGDPSEYMVDGVTPSGNIGDLATLLTWNTSDPRDDFEMNRNNYIYTWQVNRNPFIDYPNLADYIWGVHAGEPWSSTLGTNDVTDLKFMMYPNPANDKLTIAGIQGSAKAEVYSYTGQLVASQNFSDTTTMQLNLPSGIYFVKVISSTKITTQKLIIR</sequence>
<dbReference type="PANTHER" id="PTHR33607:SF2">
    <property type="entry name" value="ENDONUCLEASE-1"/>
    <property type="match status" value="1"/>
</dbReference>
<dbReference type="InterPro" id="IPR044925">
    <property type="entry name" value="His-Me_finger_sf"/>
</dbReference>
<evidence type="ECO:0000313" key="8">
    <source>
        <dbReference type="Proteomes" id="UP000319848"/>
    </source>
</evidence>
<dbReference type="GO" id="GO:0016787">
    <property type="term" value="F:hydrolase activity"/>
    <property type="evidence" value="ECO:0007669"/>
    <property type="project" value="UniProtKB-KW"/>
</dbReference>
<keyword evidence="4" id="KW-0378">Hydrolase</keyword>
<name>A0A562M5K8_9FLAO</name>
<organism evidence="7 8">
    <name type="scientific">Flavobacterium cauense R2A-7</name>
    <dbReference type="NCBI Taxonomy" id="1341154"/>
    <lineage>
        <taxon>Bacteria</taxon>
        <taxon>Pseudomonadati</taxon>
        <taxon>Bacteroidota</taxon>
        <taxon>Flavobacteriia</taxon>
        <taxon>Flavobacteriales</taxon>
        <taxon>Flavobacteriaceae</taxon>
        <taxon>Flavobacterium</taxon>
    </lineage>
</organism>
<evidence type="ECO:0000313" key="7">
    <source>
        <dbReference type="EMBL" id="TWI15209.1"/>
    </source>
</evidence>
<dbReference type="EMBL" id="VLKQ01000001">
    <property type="protein sequence ID" value="TWI15209.1"/>
    <property type="molecule type" value="Genomic_DNA"/>
</dbReference>